<dbReference type="AlphaFoldDB" id="A0A9P7FSF5"/>
<protein>
    <submittedName>
        <fullName evidence="2">Uncharacterized protein</fullName>
    </submittedName>
</protein>
<feature type="region of interest" description="Disordered" evidence="1">
    <location>
        <begin position="253"/>
        <end position="305"/>
    </location>
</feature>
<reference evidence="2" key="1">
    <citation type="submission" date="2021-02" db="EMBL/GenBank/DDBJ databases">
        <authorList>
            <person name="Nieuwenhuis M."/>
            <person name="Van De Peppel L.J.J."/>
        </authorList>
    </citation>
    <scope>NUCLEOTIDE SEQUENCE</scope>
    <source>
        <strain evidence="2">D49</strain>
    </source>
</reference>
<feature type="compositionally biased region" description="Basic and acidic residues" evidence="1">
    <location>
        <begin position="396"/>
        <end position="405"/>
    </location>
</feature>
<proteinExistence type="predicted"/>
<dbReference type="Proteomes" id="UP000717328">
    <property type="component" value="Unassembled WGS sequence"/>
</dbReference>
<accession>A0A9P7FSF5</accession>
<gene>
    <name evidence="2" type="ORF">H0H81_003871</name>
</gene>
<dbReference type="EMBL" id="JABCKI010006721">
    <property type="protein sequence ID" value="KAG5634017.1"/>
    <property type="molecule type" value="Genomic_DNA"/>
</dbReference>
<feature type="compositionally biased region" description="Low complexity" evidence="1">
    <location>
        <begin position="294"/>
        <end position="305"/>
    </location>
</feature>
<reference evidence="2" key="2">
    <citation type="submission" date="2021-10" db="EMBL/GenBank/DDBJ databases">
        <title>Phylogenomics reveals ancestral predisposition of the termite-cultivated fungus Termitomyces towards a domesticated lifestyle.</title>
        <authorList>
            <person name="Auxier B."/>
            <person name="Grum-Grzhimaylo A."/>
            <person name="Cardenas M.E."/>
            <person name="Lodge J.D."/>
            <person name="Laessoe T."/>
            <person name="Pedersen O."/>
            <person name="Smith M.E."/>
            <person name="Kuyper T.W."/>
            <person name="Franco-Molano E.A."/>
            <person name="Baroni T.J."/>
            <person name="Aanen D.K."/>
        </authorList>
    </citation>
    <scope>NUCLEOTIDE SEQUENCE</scope>
    <source>
        <strain evidence="2">D49</strain>
    </source>
</reference>
<name>A0A9P7FSF5_9AGAR</name>
<feature type="compositionally biased region" description="Polar residues" evidence="1">
    <location>
        <begin position="253"/>
        <end position="263"/>
    </location>
</feature>
<feature type="region of interest" description="Disordered" evidence="1">
    <location>
        <begin position="81"/>
        <end position="117"/>
    </location>
</feature>
<feature type="region of interest" description="Disordered" evidence="1">
    <location>
        <begin position="163"/>
        <end position="187"/>
    </location>
</feature>
<sequence length="489" mass="50956">MPKPVPALPIRQICDLSTIEDPATKPNTSKPATHLRKQMTAAIEPIGPPTLGFRLRRSAEHAPCKITPTTSTATQYKLEELTTAPEPPAKRTSKSTTPAHCTTESRTRETPTKSAPCRPLHLENVKIATPMIMPELRTADLIATTAAAYTVTIPAARRIKEPAEQAHHTTATTTPVPTSAAPVPLTSAPYRPSAVERVTPALGTATAANTVPSPASRGTSIATPTTPTPSIPTAWAAPFERQRCFVQAPSSILNPVTPETTTPVARPSDKSAESAAVLTTAPMPSPRAGPAHRTTAATKSSTPTTAAAISTTRVYSPSADQPVVAAPSRARPAAEALSTAVFAPAADAAAATVLTNAPTHTTPARMTTSVAAVSITKPTPSLATPANSSIATASGRTDEPLEQAHRTTATPRSMFEDSVPTRAQIPATTISNMAPTVNHTPSTPSLDRQSFQVQVPASPSSIALTSNTRIPRLKGMSTRPLFDTSGHLV</sequence>
<feature type="compositionally biased region" description="Polar residues" evidence="1">
    <location>
        <begin position="380"/>
        <end position="395"/>
    </location>
</feature>
<evidence type="ECO:0000256" key="1">
    <source>
        <dbReference type="SAM" id="MobiDB-lite"/>
    </source>
</evidence>
<feature type="region of interest" description="Disordered" evidence="1">
    <location>
        <begin position="207"/>
        <end position="230"/>
    </location>
</feature>
<evidence type="ECO:0000313" key="2">
    <source>
        <dbReference type="EMBL" id="KAG5634017.1"/>
    </source>
</evidence>
<feature type="compositionally biased region" description="Low complexity" evidence="1">
    <location>
        <begin position="168"/>
        <end position="186"/>
    </location>
</feature>
<comment type="caution">
    <text evidence="2">The sequence shown here is derived from an EMBL/GenBank/DDBJ whole genome shotgun (WGS) entry which is preliminary data.</text>
</comment>
<evidence type="ECO:0000313" key="3">
    <source>
        <dbReference type="Proteomes" id="UP000717328"/>
    </source>
</evidence>
<feature type="compositionally biased region" description="Polar residues" evidence="1">
    <location>
        <begin position="207"/>
        <end position="218"/>
    </location>
</feature>
<feature type="region of interest" description="Disordered" evidence="1">
    <location>
        <begin position="380"/>
        <end position="416"/>
    </location>
</feature>
<organism evidence="2 3">
    <name type="scientific">Sphagnurus paluster</name>
    <dbReference type="NCBI Taxonomy" id="117069"/>
    <lineage>
        <taxon>Eukaryota</taxon>
        <taxon>Fungi</taxon>
        <taxon>Dikarya</taxon>
        <taxon>Basidiomycota</taxon>
        <taxon>Agaricomycotina</taxon>
        <taxon>Agaricomycetes</taxon>
        <taxon>Agaricomycetidae</taxon>
        <taxon>Agaricales</taxon>
        <taxon>Tricholomatineae</taxon>
        <taxon>Lyophyllaceae</taxon>
        <taxon>Sphagnurus</taxon>
    </lineage>
</organism>
<keyword evidence="3" id="KW-1185">Reference proteome</keyword>